<protein>
    <submittedName>
        <fullName evidence="1">Intraflagellar transport 172</fullName>
    </submittedName>
</protein>
<reference evidence="1" key="2">
    <citation type="submission" date="2025-08" db="UniProtKB">
        <authorList>
            <consortium name="Ensembl"/>
        </authorList>
    </citation>
    <scope>IDENTIFICATION</scope>
</reference>
<name>A0AC11CX68_SHEEP</name>
<proteinExistence type="predicted"/>
<gene>
    <name evidence="1" type="primary">IFT172</name>
</gene>
<evidence type="ECO:0000313" key="1">
    <source>
        <dbReference type="Ensembl" id="ENSOARP00020037200.1"/>
    </source>
</evidence>
<sequence>MQLKHLRTLLSPQDGAAKVTCMAWSQNNAKFAVCTVDRVVLLYDEHGERRDKFSTKPADMKYGRKSYMVKGMAFSPDSTKIAIGQTDNIIYVYKIGEDWGDKKVICNKFIQTSAVTCLQWPAEYIIVFGLAEGKVLGKVESSLNRLVSTLPFSVALGKEFSLVIQMAPLLGISLMTKAQESHRESW</sequence>
<reference evidence="1" key="3">
    <citation type="submission" date="2025-09" db="UniProtKB">
        <authorList>
            <consortium name="Ensembl"/>
        </authorList>
    </citation>
    <scope>IDENTIFICATION</scope>
</reference>
<organism evidence="1">
    <name type="scientific">Ovis aries</name>
    <name type="common">Sheep</name>
    <dbReference type="NCBI Taxonomy" id="9940"/>
    <lineage>
        <taxon>Eukaryota</taxon>
        <taxon>Metazoa</taxon>
        <taxon>Chordata</taxon>
        <taxon>Craniata</taxon>
        <taxon>Vertebrata</taxon>
        <taxon>Euteleostomi</taxon>
        <taxon>Mammalia</taxon>
        <taxon>Eutheria</taxon>
        <taxon>Laurasiatheria</taxon>
        <taxon>Artiodactyla</taxon>
        <taxon>Ruminantia</taxon>
        <taxon>Pecora</taxon>
        <taxon>Bovidae</taxon>
        <taxon>Caprinae</taxon>
        <taxon>Ovis</taxon>
    </lineage>
</organism>
<reference evidence="1" key="1">
    <citation type="submission" date="2020-11" db="EMBL/GenBank/DDBJ databases">
        <authorList>
            <person name="Davenport K.M."/>
            <person name="Bickhart D.M."/>
            <person name="Smith T.P.L."/>
            <person name="Murdoch B.M."/>
            <person name="Rosen B.D."/>
        </authorList>
    </citation>
    <scope>NUCLEOTIDE SEQUENCE [LARGE SCALE GENOMIC DNA]</scope>
    <source>
        <strain evidence="1">OAR_USU_Benz2616</strain>
    </source>
</reference>
<accession>A0AC11CX68</accession>
<dbReference type="Ensembl" id="ENSOART00020064905.1">
    <property type="protein sequence ID" value="ENSOARP00020037200.1"/>
    <property type="gene ID" value="ENSOARG00020002253.2"/>
</dbReference>